<comment type="caution">
    <text evidence="11">The sequence shown here is derived from an EMBL/GenBank/DDBJ whole genome shotgun (WGS) entry which is preliminary data.</text>
</comment>
<keyword evidence="6" id="KW-0464">Manganese</keyword>
<dbReference type="InterPro" id="IPR036314">
    <property type="entry name" value="SOD_C_sf"/>
</dbReference>
<dbReference type="Gene3D" id="3.55.40.20">
    <property type="entry name" value="Iron/manganese superoxide dismutase, C-terminal domain"/>
    <property type="match status" value="1"/>
</dbReference>
<evidence type="ECO:0000256" key="8">
    <source>
        <dbReference type="RuleBase" id="RU000414"/>
    </source>
</evidence>
<dbReference type="InterPro" id="IPR019833">
    <property type="entry name" value="Mn/Fe_SOD_BS"/>
</dbReference>
<evidence type="ECO:0000256" key="5">
    <source>
        <dbReference type="ARBA" id="ARBA00023002"/>
    </source>
</evidence>
<dbReference type="EC" id="1.15.1.1" evidence="3 8"/>
<dbReference type="FunFam" id="3.55.40.20:FF:000004">
    <property type="entry name" value="Superoxide dismutase [Fe]"/>
    <property type="match status" value="1"/>
</dbReference>
<dbReference type="InterPro" id="IPR001189">
    <property type="entry name" value="Mn/Fe_SOD"/>
</dbReference>
<keyword evidence="5 8" id="KW-0560">Oxidoreductase</keyword>
<organism evidence="11 12">
    <name type="scientific">Halalkalicoccus tibetensis</name>
    <dbReference type="NCBI Taxonomy" id="175632"/>
    <lineage>
        <taxon>Archaea</taxon>
        <taxon>Methanobacteriati</taxon>
        <taxon>Methanobacteriota</taxon>
        <taxon>Stenosarchaea group</taxon>
        <taxon>Halobacteria</taxon>
        <taxon>Halobacteriales</taxon>
        <taxon>Halococcaceae</taxon>
        <taxon>Halalkalicoccus</taxon>
    </lineage>
</organism>
<evidence type="ECO:0000259" key="9">
    <source>
        <dbReference type="Pfam" id="PF00081"/>
    </source>
</evidence>
<proteinExistence type="inferred from homology"/>
<dbReference type="GO" id="GO:0004784">
    <property type="term" value="F:superoxide dismutase activity"/>
    <property type="evidence" value="ECO:0007669"/>
    <property type="project" value="UniProtKB-EC"/>
</dbReference>
<dbReference type="Pfam" id="PF00081">
    <property type="entry name" value="Sod_Fe_N"/>
    <property type="match status" value="1"/>
</dbReference>
<dbReference type="GO" id="GO:0046872">
    <property type="term" value="F:metal ion binding"/>
    <property type="evidence" value="ECO:0007669"/>
    <property type="project" value="UniProtKB-KW"/>
</dbReference>
<feature type="binding site" evidence="7">
    <location>
        <position position="159"/>
    </location>
    <ligand>
        <name>Mn(2+)</name>
        <dbReference type="ChEBI" id="CHEBI:29035"/>
    </ligand>
</feature>
<dbReference type="EMBL" id="JBHSXQ010000003">
    <property type="protein sequence ID" value="MFC6905605.1"/>
    <property type="molecule type" value="Genomic_DNA"/>
</dbReference>
<dbReference type="FunFam" id="1.10.287.990:FF:000001">
    <property type="entry name" value="Superoxide dismutase"/>
    <property type="match status" value="1"/>
</dbReference>
<dbReference type="PANTHER" id="PTHR11404:SF6">
    <property type="entry name" value="SUPEROXIDE DISMUTASE [MN], MITOCHONDRIAL"/>
    <property type="match status" value="1"/>
</dbReference>
<dbReference type="SUPFAM" id="SSF46609">
    <property type="entry name" value="Fe,Mn superoxide dismutase (SOD), N-terminal domain"/>
    <property type="match status" value="1"/>
</dbReference>
<sequence length="200" mass="22702">MSYELPELPYDYDALEPTIDARIMELHHSAHHQGYVDGANAALEELEEMRESGDFEGIKHVKRDLSFNLSGHVNHAIFWENMSPDGGGEPGGELADAIADDFGSFEAFRSEFSAAAEAVESNGWAWLFYEPVADQLIVGQVESQNRLAHQGAKPLLGLDVWEHAYYLQYENERGEYVDSWWDVVDWDDVAQRYDDARSQE</sequence>
<name>A0ABD5V678_9EURY</name>
<dbReference type="PANTHER" id="PTHR11404">
    <property type="entry name" value="SUPEROXIDE DISMUTASE 2"/>
    <property type="match status" value="1"/>
</dbReference>
<dbReference type="Proteomes" id="UP001596312">
    <property type="component" value="Unassembled WGS sequence"/>
</dbReference>
<dbReference type="InterPro" id="IPR036324">
    <property type="entry name" value="Mn/Fe_SOD_N_sf"/>
</dbReference>
<keyword evidence="4 7" id="KW-0479">Metal-binding</keyword>
<comment type="function">
    <text evidence="8">Destroys radicals which are normally produced within the cells and which are toxic to biological systems.</text>
</comment>
<feature type="domain" description="Manganese/iron superoxide dismutase N-terminal" evidence="9">
    <location>
        <begin position="2"/>
        <end position="83"/>
    </location>
</feature>
<accession>A0ABD5V678</accession>
<evidence type="ECO:0000259" key="10">
    <source>
        <dbReference type="Pfam" id="PF02777"/>
    </source>
</evidence>
<feature type="binding site" evidence="7">
    <location>
        <position position="163"/>
    </location>
    <ligand>
        <name>Mn(2+)</name>
        <dbReference type="ChEBI" id="CHEBI:29035"/>
    </ligand>
</feature>
<protein>
    <recommendedName>
        <fullName evidence="3 8">Superoxide dismutase</fullName>
        <ecNumber evidence="3 8">1.15.1.1</ecNumber>
    </recommendedName>
</protein>
<evidence type="ECO:0000256" key="4">
    <source>
        <dbReference type="ARBA" id="ARBA00022723"/>
    </source>
</evidence>
<comment type="similarity">
    <text evidence="2 8">Belongs to the iron/manganese superoxide dismutase family.</text>
</comment>
<dbReference type="PIRSF" id="PIRSF000349">
    <property type="entry name" value="SODismutase"/>
    <property type="match status" value="1"/>
</dbReference>
<dbReference type="Pfam" id="PF02777">
    <property type="entry name" value="Sod_Fe_C"/>
    <property type="match status" value="1"/>
</dbReference>
<evidence type="ECO:0000256" key="7">
    <source>
        <dbReference type="PIRSR" id="PIRSR000349-1"/>
    </source>
</evidence>
<comment type="cofactor">
    <cofactor evidence="1">
        <name>Mn(2+)</name>
        <dbReference type="ChEBI" id="CHEBI:29035"/>
    </cofactor>
</comment>
<feature type="domain" description="Manganese/iron superoxide dismutase C-terminal" evidence="10">
    <location>
        <begin position="91"/>
        <end position="192"/>
    </location>
</feature>
<feature type="binding site" evidence="7">
    <location>
        <position position="75"/>
    </location>
    <ligand>
        <name>Mn(2+)</name>
        <dbReference type="ChEBI" id="CHEBI:29035"/>
    </ligand>
</feature>
<dbReference type="InterPro" id="IPR050265">
    <property type="entry name" value="Fe/Mn_Superoxide_Dismutase"/>
</dbReference>
<evidence type="ECO:0000256" key="1">
    <source>
        <dbReference type="ARBA" id="ARBA00001936"/>
    </source>
</evidence>
<dbReference type="AlphaFoldDB" id="A0ABD5V678"/>
<dbReference type="RefSeq" id="WP_340604126.1">
    <property type="nucleotide sequence ID" value="NZ_JBBMXV010000003.1"/>
</dbReference>
<dbReference type="InterPro" id="IPR019832">
    <property type="entry name" value="Mn/Fe_SOD_C"/>
</dbReference>
<comment type="catalytic activity">
    <reaction evidence="8">
        <text>2 superoxide + 2 H(+) = H2O2 + O2</text>
        <dbReference type="Rhea" id="RHEA:20696"/>
        <dbReference type="ChEBI" id="CHEBI:15378"/>
        <dbReference type="ChEBI" id="CHEBI:15379"/>
        <dbReference type="ChEBI" id="CHEBI:16240"/>
        <dbReference type="ChEBI" id="CHEBI:18421"/>
        <dbReference type="EC" id="1.15.1.1"/>
    </reaction>
</comment>
<evidence type="ECO:0000256" key="6">
    <source>
        <dbReference type="ARBA" id="ARBA00023211"/>
    </source>
</evidence>
<evidence type="ECO:0000313" key="12">
    <source>
        <dbReference type="Proteomes" id="UP001596312"/>
    </source>
</evidence>
<dbReference type="SUPFAM" id="SSF54719">
    <property type="entry name" value="Fe,Mn superoxide dismutase (SOD), C-terminal domain"/>
    <property type="match status" value="1"/>
</dbReference>
<feature type="binding site" evidence="7">
    <location>
        <position position="27"/>
    </location>
    <ligand>
        <name>Mn(2+)</name>
        <dbReference type="ChEBI" id="CHEBI:29035"/>
    </ligand>
</feature>
<dbReference type="PRINTS" id="PR01703">
    <property type="entry name" value="MNSODISMTASE"/>
</dbReference>
<dbReference type="PROSITE" id="PS00088">
    <property type="entry name" value="SOD_MN"/>
    <property type="match status" value="1"/>
</dbReference>
<keyword evidence="12" id="KW-1185">Reference proteome</keyword>
<evidence type="ECO:0000313" key="11">
    <source>
        <dbReference type="EMBL" id="MFC6905605.1"/>
    </source>
</evidence>
<gene>
    <name evidence="11" type="ORF">ACFQGH_10415</name>
</gene>
<dbReference type="InterPro" id="IPR019831">
    <property type="entry name" value="Mn/Fe_SOD_N"/>
</dbReference>
<reference evidence="11 12" key="1">
    <citation type="journal article" date="2019" name="Int. J. Syst. Evol. Microbiol.">
        <title>The Global Catalogue of Microorganisms (GCM) 10K type strain sequencing project: providing services to taxonomists for standard genome sequencing and annotation.</title>
        <authorList>
            <consortium name="The Broad Institute Genomics Platform"/>
            <consortium name="The Broad Institute Genome Sequencing Center for Infectious Disease"/>
            <person name="Wu L."/>
            <person name="Ma J."/>
        </authorList>
    </citation>
    <scope>NUCLEOTIDE SEQUENCE [LARGE SCALE GENOMIC DNA]</scope>
    <source>
        <strain evidence="11 12">CGMCC 1.3240</strain>
    </source>
</reference>
<dbReference type="Gene3D" id="1.10.287.990">
    <property type="entry name" value="Fe,Mn superoxide dismutase (SOD) domain"/>
    <property type="match status" value="1"/>
</dbReference>
<evidence type="ECO:0000256" key="3">
    <source>
        <dbReference type="ARBA" id="ARBA00012682"/>
    </source>
</evidence>
<evidence type="ECO:0000256" key="2">
    <source>
        <dbReference type="ARBA" id="ARBA00008714"/>
    </source>
</evidence>